<evidence type="ECO:0000313" key="3">
    <source>
        <dbReference type="Proteomes" id="UP001469553"/>
    </source>
</evidence>
<keyword evidence="3" id="KW-1185">Reference proteome</keyword>
<accession>A0ABV0ZRG4</accession>
<evidence type="ECO:0000256" key="1">
    <source>
        <dbReference type="SAM" id="MobiDB-lite"/>
    </source>
</evidence>
<reference evidence="2 3" key="1">
    <citation type="submission" date="2021-06" db="EMBL/GenBank/DDBJ databases">
        <authorList>
            <person name="Palmer J.M."/>
        </authorList>
    </citation>
    <scope>NUCLEOTIDE SEQUENCE [LARGE SCALE GENOMIC DNA]</scope>
    <source>
        <strain evidence="2 3">AS_MEX2019</strain>
        <tissue evidence="2">Muscle</tissue>
    </source>
</reference>
<protein>
    <submittedName>
        <fullName evidence="2">Uncharacterized protein</fullName>
    </submittedName>
</protein>
<gene>
    <name evidence="2" type="ORF">AMECASPLE_030038</name>
</gene>
<organism evidence="2 3">
    <name type="scientific">Ameca splendens</name>
    <dbReference type="NCBI Taxonomy" id="208324"/>
    <lineage>
        <taxon>Eukaryota</taxon>
        <taxon>Metazoa</taxon>
        <taxon>Chordata</taxon>
        <taxon>Craniata</taxon>
        <taxon>Vertebrata</taxon>
        <taxon>Euteleostomi</taxon>
        <taxon>Actinopterygii</taxon>
        <taxon>Neopterygii</taxon>
        <taxon>Teleostei</taxon>
        <taxon>Neoteleostei</taxon>
        <taxon>Acanthomorphata</taxon>
        <taxon>Ovalentaria</taxon>
        <taxon>Atherinomorphae</taxon>
        <taxon>Cyprinodontiformes</taxon>
        <taxon>Goodeidae</taxon>
        <taxon>Ameca</taxon>
    </lineage>
</organism>
<proteinExistence type="predicted"/>
<evidence type="ECO:0000313" key="2">
    <source>
        <dbReference type="EMBL" id="MEQ2308616.1"/>
    </source>
</evidence>
<comment type="caution">
    <text evidence="2">The sequence shown here is derived from an EMBL/GenBank/DDBJ whole genome shotgun (WGS) entry which is preliminary data.</text>
</comment>
<name>A0ABV0ZRG4_9TELE</name>
<feature type="compositionally biased region" description="Basic and acidic residues" evidence="1">
    <location>
        <begin position="23"/>
        <end position="33"/>
    </location>
</feature>
<dbReference type="Proteomes" id="UP001469553">
    <property type="component" value="Unassembled WGS sequence"/>
</dbReference>
<sequence length="111" mass="12684">MQQQKVSVLTCLCNRTSKRYYRREKSDQTRELHTPNNTPSATVKTGSDKYALPRLSSRGASTHIPAIRYQDEILRPIVTCFAGAQLMCHPFVPNTLPITYQYGYPALLFFN</sequence>
<feature type="region of interest" description="Disordered" evidence="1">
    <location>
        <begin position="22"/>
        <end position="48"/>
    </location>
</feature>
<feature type="compositionally biased region" description="Polar residues" evidence="1">
    <location>
        <begin position="34"/>
        <end position="45"/>
    </location>
</feature>
<dbReference type="EMBL" id="JAHRIP010069355">
    <property type="protein sequence ID" value="MEQ2308616.1"/>
    <property type="molecule type" value="Genomic_DNA"/>
</dbReference>